<feature type="region of interest" description="Disordered" evidence="5">
    <location>
        <begin position="577"/>
        <end position="609"/>
    </location>
</feature>
<keyword evidence="8" id="KW-1185">Reference proteome</keyword>
<dbReference type="AlphaFoldDB" id="A0AA35V5D0"/>
<dbReference type="GO" id="GO:0008270">
    <property type="term" value="F:zinc ion binding"/>
    <property type="evidence" value="ECO:0007669"/>
    <property type="project" value="UniProtKB-KW"/>
</dbReference>
<dbReference type="PANTHER" id="PTHR31973">
    <property type="entry name" value="POLYPROTEIN, PUTATIVE-RELATED"/>
    <property type="match status" value="1"/>
</dbReference>
<evidence type="ECO:0000313" key="8">
    <source>
        <dbReference type="Proteomes" id="UP001177003"/>
    </source>
</evidence>
<dbReference type="SMART" id="SM00575">
    <property type="entry name" value="ZnF_PMZ"/>
    <property type="match status" value="1"/>
</dbReference>
<dbReference type="Pfam" id="PF03108">
    <property type="entry name" value="DBD_Tnp_Mut"/>
    <property type="match status" value="1"/>
</dbReference>
<evidence type="ECO:0000313" key="7">
    <source>
        <dbReference type="EMBL" id="CAI9259555.1"/>
    </source>
</evidence>
<evidence type="ECO:0000256" key="5">
    <source>
        <dbReference type="SAM" id="MobiDB-lite"/>
    </source>
</evidence>
<dbReference type="Pfam" id="PF04434">
    <property type="entry name" value="SWIM"/>
    <property type="match status" value="1"/>
</dbReference>
<gene>
    <name evidence="7" type="ORF">LSALG_LOCUS440</name>
</gene>
<evidence type="ECO:0000256" key="1">
    <source>
        <dbReference type="ARBA" id="ARBA00022723"/>
    </source>
</evidence>
<dbReference type="InterPro" id="IPR007527">
    <property type="entry name" value="Znf_SWIM"/>
</dbReference>
<keyword evidence="1" id="KW-0479">Metal-binding</keyword>
<evidence type="ECO:0000259" key="6">
    <source>
        <dbReference type="PROSITE" id="PS50966"/>
    </source>
</evidence>
<feature type="domain" description="SWIM-type" evidence="6">
    <location>
        <begin position="498"/>
        <end position="530"/>
    </location>
</feature>
<dbReference type="InterPro" id="IPR006564">
    <property type="entry name" value="Znf_PMZ"/>
</dbReference>
<feature type="compositionally biased region" description="Basic residues" evidence="5">
    <location>
        <begin position="581"/>
        <end position="596"/>
    </location>
</feature>
<name>A0AA35V5D0_LACSI</name>
<keyword evidence="2 4" id="KW-0863">Zinc-finger</keyword>
<keyword evidence="3" id="KW-0862">Zinc</keyword>
<dbReference type="EMBL" id="OX465086">
    <property type="protein sequence ID" value="CAI9259555.1"/>
    <property type="molecule type" value="Genomic_DNA"/>
</dbReference>
<dbReference type="InterPro" id="IPR018289">
    <property type="entry name" value="MULE_transposase_dom"/>
</dbReference>
<evidence type="ECO:0000256" key="2">
    <source>
        <dbReference type="ARBA" id="ARBA00022771"/>
    </source>
</evidence>
<evidence type="ECO:0000256" key="3">
    <source>
        <dbReference type="ARBA" id="ARBA00022833"/>
    </source>
</evidence>
<dbReference type="Pfam" id="PF10551">
    <property type="entry name" value="MULE"/>
    <property type="match status" value="1"/>
</dbReference>
<proteinExistence type="predicted"/>
<sequence>MINFCSVLDEDIDLGQLDPTNNNTKEKEDIEDERLEVLDNDVFESFASEKEPRKKLLRSILKPVACSSGEVHTKAFKIGQTFKEKEKIREVIANYSVKERRDLHYVKNDKTRVRVKCRGIVPELTGDSNKDRGNLVLSKKTTCPWVLFISRADEKQLWTVKTYEDSHSCLQTRTVRACSSKFLANNILHQVESNPKIPTRALQEELVQRYSLSISKMKVFRAKAMAKQYVYGDYEKQYGVLREYAMELKSKNPGTTVKIDVETEPNVSSETRIFKRIYICLGPLKEGFKKGLRDFLGFDGTFLKGPFPGQILTAVGLDSNNGIYPVAYAIVETENINSWTWFLEHLGDDLDLNSSSNFTFISDRQKGILAAIEKLFPSAEQRFCLRHVYHNMKLKHKGDELREAVWCCGKVYNIPKFNRAMEKLKKLNPEAHECLSKIPAKHWARSHFSGRALTDSLTNNLCEVFNSKLDEARDKPIITCLEYIREYLTKRIVNVHKYVVNLKERSCTCRKWDITGIPCQHAIAAMYDKMQNGSECGDPEAWVSKCYWLSTWNAMYQHTIDPINGRSMWPRSDCPTTLLPPKHHKQVGRPKKKRKRAVDEPTQSTKLSRKHLTVTCSKCHNKGHNARTCKGQGGPSEAG</sequence>
<accession>A0AA35V5D0</accession>
<dbReference type="PANTHER" id="PTHR31973:SF190">
    <property type="entry name" value="MULE TRANSPOSASE DOMAIN-CONTAINING PROTEIN"/>
    <property type="match status" value="1"/>
</dbReference>
<protein>
    <recommendedName>
        <fullName evidence="6">SWIM-type domain-containing protein</fullName>
    </recommendedName>
</protein>
<dbReference type="InterPro" id="IPR004332">
    <property type="entry name" value="Transposase_MuDR"/>
</dbReference>
<evidence type="ECO:0000256" key="4">
    <source>
        <dbReference type="PROSITE-ProRule" id="PRU00325"/>
    </source>
</evidence>
<dbReference type="Proteomes" id="UP001177003">
    <property type="component" value="Chromosome 0"/>
</dbReference>
<organism evidence="7 8">
    <name type="scientific">Lactuca saligna</name>
    <name type="common">Willowleaf lettuce</name>
    <dbReference type="NCBI Taxonomy" id="75948"/>
    <lineage>
        <taxon>Eukaryota</taxon>
        <taxon>Viridiplantae</taxon>
        <taxon>Streptophyta</taxon>
        <taxon>Embryophyta</taxon>
        <taxon>Tracheophyta</taxon>
        <taxon>Spermatophyta</taxon>
        <taxon>Magnoliopsida</taxon>
        <taxon>eudicotyledons</taxon>
        <taxon>Gunneridae</taxon>
        <taxon>Pentapetalae</taxon>
        <taxon>asterids</taxon>
        <taxon>campanulids</taxon>
        <taxon>Asterales</taxon>
        <taxon>Asteraceae</taxon>
        <taxon>Cichorioideae</taxon>
        <taxon>Cichorieae</taxon>
        <taxon>Lactucinae</taxon>
        <taxon>Lactuca</taxon>
    </lineage>
</organism>
<reference evidence="7" key="1">
    <citation type="submission" date="2023-04" db="EMBL/GenBank/DDBJ databases">
        <authorList>
            <person name="Vijverberg K."/>
            <person name="Xiong W."/>
            <person name="Schranz E."/>
        </authorList>
    </citation>
    <scope>NUCLEOTIDE SEQUENCE</scope>
</reference>
<dbReference type="PROSITE" id="PS50966">
    <property type="entry name" value="ZF_SWIM"/>
    <property type="match status" value="1"/>
</dbReference>